<comment type="caution">
    <text evidence="1">The sequence shown here is derived from an EMBL/GenBank/DDBJ whole genome shotgun (WGS) entry which is preliminary data.</text>
</comment>
<reference evidence="2" key="1">
    <citation type="journal article" date="2024" name="Proc. Natl. Acad. Sci. U.S.A.">
        <title>Extraordinary preservation of gene collinearity over three hundred million years revealed in homosporous lycophytes.</title>
        <authorList>
            <person name="Li C."/>
            <person name="Wickell D."/>
            <person name="Kuo L.Y."/>
            <person name="Chen X."/>
            <person name="Nie B."/>
            <person name="Liao X."/>
            <person name="Peng D."/>
            <person name="Ji J."/>
            <person name="Jenkins J."/>
            <person name="Williams M."/>
            <person name="Shu S."/>
            <person name="Plott C."/>
            <person name="Barry K."/>
            <person name="Rajasekar S."/>
            <person name="Grimwood J."/>
            <person name="Han X."/>
            <person name="Sun S."/>
            <person name="Hou Z."/>
            <person name="He W."/>
            <person name="Dai G."/>
            <person name="Sun C."/>
            <person name="Schmutz J."/>
            <person name="Leebens-Mack J.H."/>
            <person name="Li F.W."/>
            <person name="Wang L."/>
        </authorList>
    </citation>
    <scope>NUCLEOTIDE SEQUENCE [LARGE SCALE GENOMIC DNA]</scope>
    <source>
        <strain evidence="2">cv. PW_Plant_1</strain>
    </source>
</reference>
<proteinExistence type="predicted"/>
<accession>A0ACC2BNI8</accession>
<organism evidence="1 2">
    <name type="scientific">Diphasiastrum complanatum</name>
    <name type="common">Issler's clubmoss</name>
    <name type="synonym">Lycopodium complanatum</name>
    <dbReference type="NCBI Taxonomy" id="34168"/>
    <lineage>
        <taxon>Eukaryota</taxon>
        <taxon>Viridiplantae</taxon>
        <taxon>Streptophyta</taxon>
        <taxon>Embryophyta</taxon>
        <taxon>Tracheophyta</taxon>
        <taxon>Lycopodiopsida</taxon>
        <taxon>Lycopodiales</taxon>
        <taxon>Lycopodiaceae</taxon>
        <taxon>Lycopodioideae</taxon>
        <taxon>Diphasiastrum</taxon>
    </lineage>
</organism>
<sequence length="454" mass="47629">MSGVGSRNFWCYQCNRSVRPNVGDDITCPICNGGFLEEMENPTPTENAQNVFPGFNVGVAPFGQTVYFAGNADPAAGGDGGAAGAEGGGAQPEVHHFARLGTNPRTPPGVGHPAIFQFLEAMSAFLQQAQPQQFPGDVEVGRGGGFQNSEAGLFNPTLVMQGTLQNILGGGNVEIAFDNGTGGGPRTLPGNIGDYFFGPGLQQLIQHLAENDPNRYGTPPASKSAIESLPTIRISEEHLGTDYAQCAVCKDEFDLGAEVRKMPCKHMYHGECILPWLAQHNSCPVCRHELPTDDSEYNQEHVQQNSTAPASVATVGGELNEGGDAGTGRGFRNWGSPGSSLSLESPSTETSTESPSQDMGTFLNASRGGAAQDGGGGGISRRISFQLPWPFRFGSNSPTAQPETSGSGDLSQSQRPLTTQTGGPSGLVPSSDLSRTGERNGDEVAGEPQQEQLD</sequence>
<evidence type="ECO:0000313" key="1">
    <source>
        <dbReference type="EMBL" id="KAJ7531306.1"/>
    </source>
</evidence>
<dbReference type="Proteomes" id="UP001162992">
    <property type="component" value="Chromosome 14"/>
</dbReference>
<dbReference type="EMBL" id="CM055105">
    <property type="protein sequence ID" value="KAJ7531306.1"/>
    <property type="molecule type" value="Genomic_DNA"/>
</dbReference>
<keyword evidence="2" id="KW-1185">Reference proteome</keyword>
<name>A0ACC2BNI8_DIPCM</name>
<protein>
    <submittedName>
        <fullName evidence="1">Uncharacterized protein</fullName>
    </submittedName>
</protein>
<evidence type="ECO:0000313" key="2">
    <source>
        <dbReference type="Proteomes" id="UP001162992"/>
    </source>
</evidence>
<gene>
    <name evidence="1" type="ORF">O6H91_14G039600</name>
</gene>